<dbReference type="Proteomes" id="UP000663824">
    <property type="component" value="Unassembled WGS sequence"/>
</dbReference>
<gene>
    <name evidence="2" type="ORF">MBJ925_LOCUS23189</name>
    <name evidence="3" type="ORF">SMN809_LOCUS44484</name>
</gene>
<dbReference type="EMBL" id="CAJNRE010011884">
    <property type="protein sequence ID" value="CAF2105378.1"/>
    <property type="molecule type" value="Genomic_DNA"/>
</dbReference>
<dbReference type="Proteomes" id="UP000676336">
    <property type="component" value="Unassembled WGS sequence"/>
</dbReference>
<feature type="transmembrane region" description="Helical" evidence="1">
    <location>
        <begin position="15"/>
        <end position="32"/>
    </location>
</feature>
<dbReference type="EMBL" id="CAJOBI010133544">
    <property type="protein sequence ID" value="CAF4735786.1"/>
    <property type="molecule type" value="Genomic_DNA"/>
</dbReference>
<keyword evidence="1" id="KW-0472">Membrane</keyword>
<proteinExistence type="predicted"/>
<evidence type="ECO:0000256" key="1">
    <source>
        <dbReference type="SAM" id="Phobius"/>
    </source>
</evidence>
<feature type="non-terminal residue" evidence="2">
    <location>
        <position position="59"/>
    </location>
</feature>
<comment type="caution">
    <text evidence="2">The sequence shown here is derived from an EMBL/GenBank/DDBJ whole genome shotgun (WGS) entry which is preliminary data.</text>
</comment>
<organism evidence="2 4">
    <name type="scientific">Rotaria magnacalcarata</name>
    <dbReference type="NCBI Taxonomy" id="392030"/>
    <lineage>
        <taxon>Eukaryota</taxon>
        <taxon>Metazoa</taxon>
        <taxon>Spiralia</taxon>
        <taxon>Gnathifera</taxon>
        <taxon>Rotifera</taxon>
        <taxon>Eurotatoria</taxon>
        <taxon>Bdelloidea</taxon>
        <taxon>Philodinida</taxon>
        <taxon>Philodinidae</taxon>
        <taxon>Rotaria</taxon>
    </lineage>
</organism>
<evidence type="ECO:0000313" key="3">
    <source>
        <dbReference type="EMBL" id="CAF4735786.1"/>
    </source>
</evidence>
<name>A0A816USD9_9BILA</name>
<protein>
    <submittedName>
        <fullName evidence="2">Uncharacterized protein</fullName>
    </submittedName>
</protein>
<keyword evidence="1" id="KW-1133">Transmembrane helix</keyword>
<dbReference type="AlphaFoldDB" id="A0A816USD9"/>
<accession>A0A816USD9</accession>
<keyword evidence="1" id="KW-0812">Transmembrane</keyword>
<evidence type="ECO:0000313" key="2">
    <source>
        <dbReference type="EMBL" id="CAF2105378.1"/>
    </source>
</evidence>
<sequence>MSGFHRIRQSWRRSLGYLGLFGVTTVGIMNVSCRYNDNVQVNDAFSNHTSQQQKKYLFS</sequence>
<evidence type="ECO:0000313" key="4">
    <source>
        <dbReference type="Proteomes" id="UP000663824"/>
    </source>
</evidence>
<reference evidence="2" key="1">
    <citation type="submission" date="2021-02" db="EMBL/GenBank/DDBJ databases">
        <authorList>
            <person name="Nowell W R."/>
        </authorList>
    </citation>
    <scope>NUCLEOTIDE SEQUENCE</scope>
</reference>